<proteinExistence type="predicted"/>
<evidence type="ECO:0000313" key="1">
    <source>
        <dbReference type="EMBL" id="MBW96111.1"/>
    </source>
</evidence>
<organism evidence="2">
    <name type="scientific">Rhizophora mucronata</name>
    <name type="common">Asiatic mangrove</name>
    <dbReference type="NCBI Taxonomy" id="61149"/>
    <lineage>
        <taxon>Eukaryota</taxon>
        <taxon>Viridiplantae</taxon>
        <taxon>Streptophyta</taxon>
        <taxon>Embryophyta</taxon>
        <taxon>Tracheophyta</taxon>
        <taxon>Spermatophyta</taxon>
        <taxon>Magnoliopsida</taxon>
        <taxon>eudicotyledons</taxon>
        <taxon>Gunneridae</taxon>
        <taxon>Pentapetalae</taxon>
        <taxon>rosids</taxon>
        <taxon>fabids</taxon>
        <taxon>Malpighiales</taxon>
        <taxon>Rhizophoraceae</taxon>
        <taxon>Rhizophora</taxon>
    </lineage>
</organism>
<accession>A0A2P2JRM8</accession>
<evidence type="ECO:0000313" key="2">
    <source>
        <dbReference type="EMBL" id="MBW96112.1"/>
    </source>
</evidence>
<reference evidence="2" key="1">
    <citation type="submission" date="2018-02" db="EMBL/GenBank/DDBJ databases">
        <title>Rhizophora mucronata_Transcriptome.</title>
        <authorList>
            <person name="Meera S.P."/>
            <person name="Sreeshan A."/>
            <person name="Augustine A."/>
        </authorList>
    </citation>
    <scope>NUCLEOTIDE SEQUENCE</scope>
    <source>
        <tissue evidence="2">Leaf</tissue>
    </source>
</reference>
<dbReference type="EMBL" id="GGEC01015629">
    <property type="protein sequence ID" value="MBW96112.1"/>
    <property type="molecule type" value="Transcribed_RNA"/>
</dbReference>
<dbReference type="EMBL" id="GGEC01015628">
    <property type="protein sequence ID" value="MBW96111.1"/>
    <property type="molecule type" value="Transcribed_RNA"/>
</dbReference>
<sequence>MWSQRSLETVPCFNIYYKRTTVRSETNSLVVKPKTIAQPPMALKWTDITWTSGRQ</sequence>
<protein>
    <submittedName>
        <fullName evidence="1">Niemann-Pick C1 protein-like</fullName>
    </submittedName>
</protein>
<dbReference type="AlphaFoldDB" id="A0A2P2JRM8"/>
<name>A0A2P2JRM8_RHIMU</name>